<evidence type="ECO:0000256" key="1">
    <source>
        <dbReference type="SAM" id="MobiDB-lite"/>
    </source>
</evidence>
<name>A0ABS5G6U7_9BRAD</name>
<sequence>MDESLAVIVILASPRGREYFCRRQQDDSEPLRRQLAAHCGLHLRYRDDQQAAPADVAVISTATAASDDQQSHVLVARNWPPSVSAAASWQLQRSLPIMHVPSVNHHRSTRKVSQRSDNAASPRPSLFERGGKTVFRNFAGRGQFVLSIVLSSAG</sequence>
<dbReference type="RefSeq" id="WP_148221482.1">
    <property type="nucleotide sequence ID" value="NZ_JABFDP010000014.1"/>
</dbReference>
<feature type="compositionally biased region" description="Basic residues" evidence="1">
    <location>
        <begin position="104"/>
        <end position="113"/>
    </location>
</feature>
<reference evidence="3" key="1">
    <citation type="journal article" date="2021" name="ISME J.">
        <title>Evolutionary origin and ecological implication of a unique nif island in free-living Bradyrhizobium lineages.</title>
        <authorList>
            <person name="Tao J."/>
        </authorList>
    </citation>
    <scope>NUCLEOTIDE SEQUENCE [LARGE SCALE GENOMIC DNA]</scope>
    <source>
        <strain evidence="3">SZCCT0094</strain>
    </source>
</reference>
<proteinExistence type="predicted"/>
<gene>
    <name evidence="2" type="ORF">JQ619_13455</name>
</gene>
<feature type="region of interest" description="Disordered" evidence="1">
    <location>
        <begin position="103"/>
        <end position="126"/>
    </location>
</feature>
<accession>A0ABS5G6U7</accession>
<evidence type="ECO:0000313" key="2">
    <source>
        <dbReference type="EMBL" id="MBR1136779.1"/>
    </source>
</evidence>
<dbReference type="EMBL" id="JAFCLK010000011">
    <property type="protein sequence ID" value="MBR1136779.1"/>
    <property type="molecule type" value="Genomic_DNA"/>
</dbReference>
<organism evidence="2 3">
    <name type="scientific">Bradyrhizobium denitrificans</name>
    <dbReference type="NCBI Taxonomy" id="2734912"/>
    <lineage>
        <taxon>Bacteria</taxon>
        <taxon>Pseudomonadati</taxon>
        <taxon>Pseudomonadota</taxon>
        <taxon>Alphaproteobacteria</taxon>
        <taxon>Hyphomicrobiales</taxon>
        <taxon>Nitrobacteraceae</taxon>
        <taxon>Bradyrhizobium</taxon>
    </lineage>
</organism>
<dbReference type="Proteomes" id="UP001314635">
    <property type="component" value="Unassembled WGS sequence"/>
</dbReference>
<evidence type="ECO:0000313" key="3">
    <source>
        <dbReference type="Proteomes" id="UP001314635"/>
    </source>
</evidence>
<keyword evidence="3" id="KW-1185">Reference proteome</keyword>
<protein>
    <submittedName>
        <fullName evidence="2">Uncharacterized protein</fullName>
    </submittedName>
</protein>
<comment type="caution">
    <text evidence="2">The sequence shown here is derived from an EMBL/GenBank/DDBJ whole genome shotgun (WGS) entry which is preliminary data.</text>
</comment>